<gene>
    <name evidence="11" type="ORF">M413DRAFT_231978</name>
</gene>
<dbReference type="AlphaFoldDB" id="A0A0C3CWB9"/>
<evidence type="ECO:0000259" key="9">
    <source>
        <dbReference type="PROSITE" id="PS50102"/>
    </source>
</evidence>
<keyword evidence="1 7" id="KW-0479">Metal-binding</keyword>
<feature type="compositionally biased region" description="Acidic residues" evidence="8">
    <location>
        <begin position="868"/>
        <end position="878"/>
    </location>
</feature>
<evidence type="ECO:0008006" key="13">
    <source>
        <dbReference type="Google" id="ProtNLM"/>
    </source>
</evidence>
<accession>A0A0C3CWB9</accession>
<dbReference type="SMART" id="SM00356">
    <property type="entry name" value="ZnF_C3H1"/>
    <property type="match status" value="1"/>
</dbReference>
<keyword evidence="12" id="KW-1185">Reference proteome</keyword>
<keyword evidence="4 6" id="KW-0694">RNA-binding</keyword>
<evidence type="ECO:0000256" key="5">
    <source>
        <dbReference type="ARBA" id="ARBA00043866"/>
    </source>
</evidence>
<dbReference type="SMART" id="SM00360">
    <property type="entry name" value="RRM"/>
    <property type="match status" value="1"/>
</dbReference>
<dbReference type="Pfam" id="PF01480">
    <property type="entry name" value="PWI"/>
    <property type="match status" value="1"/>
</dbReference>
<dbReference type="OrthoDB" id="443401at2759"/>
<evidence type="ECO:0000256" key="3">
    <source>
        <dbReference type="ARBA" id="ARBA00022833"/>
    </source>
</evidence>
<organism evidence="11 12">
    <name type="scientific">Hebeloma cylindrosporum</name>
    <dbReference type="NCBI Taxonomy" id="76867"/>
    <lineage>
        <taxon>Eukaryota</taxon>
        <taxon>Fungi</taxon>
        <taxon>Dikarya</taxon>
        <taxon>Basidiomycota</taxon>
        <taxon>Agaricomycotina</taxon>
        <taxon>Agaricomycetes</taxon>
        <taxon>Agaricomycetidae</taxon>
        <taxon>Agaricales</taxon>
        <taxon>Agaricineae</taxon>
        <taxon>Hymenogastraceae</taxon>
        <taxon>Hebeloma</taxon>
    </lineage>
</organism>
<dbReference type="InterPro" id="IPR000504">
    <property type="entry name" value="RRM_dom"/>
</dbReference>
<dbReference type="PANTHER" id="PTHR14398:SF0">
    <property type="entry name" value="ZINC FINGER PROTEIN SWM"/>
    <property type="match status" value="1"/>
</dbReference>
<dbReference type="PANTHER" id="PTHR14398">
    <property type="entry name" value="RNA RECOGNITION RRM/RNP DOMAIN"/>
    <property type="match status" value="1"/>
</dbReference>
<dbReference type="Proteomes" id="UP000053424">
    <property type="component" value="Unassembled WGS sequence"/>
</dbReference>
<feature type="compositionally biased region" description="Low complexity" evidence="8">
    <location>
        <begin position="545"/>
        <end position="561"/>
    </location>
</feature>
<feature type="compositionally biased region" description="Low complexity" evidence="8">
    <location>
        <begin position="626"/>
        <end position="645"/>
    </location>
</feature>
<feature type="compositionally biased region" description="Basic and acidic residues" evidence="8">
    <location>
        <begin position="647"/>
        <end position="671"/>
    </location>
</feature>
<feature type="region of interest" description="Disordered" evidence="8">
    <location>
        <begin position="389"/>
        <end position="418"/>
    </location>
</feature>
<evidence type="ECO:0000259" key="10">
    <source>
        <dbReference type="PROSITE" id="PS50103"/>
    </source>
</evidence>
<feature type="region of interest" description="Disordered" evidence="8">
    <location>
        <begin position="104"/>
        <end position="173"/>
    </location>
</feature>
<dbReference type="PROSITE" id="PS50103">
    <property type="entry name" value="ZF_C3H1"/>
    <property type="match status" value="1"/>
</dbReference>
<feature type="domain" description="C3H1-type" evidence="10">
    <location>
        <begin position="220"/>
        <end position="248"/>
    </location>
</feature>
<dbReference type="CDD" id="cd12257">
    <property type="entry name" value="RRM1_RBM26_like"/>
    <property type="match status" value="1"/>
</dbReference>
<dbReference type="GO" id="GO:0008270">
    <property type="term" value="F:zinc ion binding"/>
    <property type="evidence" value="ECO:0007669"/>
    <property type="project" value="UniProtKB-KW"/>
</dbReference>
<feature type="domain" description="RRM" evidence="9">
    <location>
        <begin position="440"/>
        <end position="512"/>
    </location>
</feature>
<dbReference type="InterPro" id="IPR036855">
    <property type="entry name" value="Znf_CCCH_sf"/>
</dbReference>
<protein>
    <recommendedName>
        <fullName evidence="13">C3H1-type domain-containing protein</fullName>
    </recommendedName>
</protein>
<proteinExistence type="predicted"/>
<feature type="region of interest" description="Disordered" evidence="8">
    <location>
        <begin position="626"/>
        <end position="681"/>
    </location>
</feature>
<dbReference type="InterPro" id="IPR002483">
    <property type="entry name" value="PWI_dom"/>
</dbReference>
<keyword evidence="3 7" id="KW-0862">Zinc</keyword>
<keyword evidence="2 7" id="KW-0863">Zinc-finger</keyword>
<evidence type="ECO:0000256" key="1">
    <source>
        <dbReference type="ARBA" id="ARBA00022723"/>
    </source>
</evidence>
<dbReference type="InterPro" id="IPR035979">
    <property type="entry name" value="RBD_domain_sf"/>
</dbReference>
<dbReference type="InterPro" id="IPR045137">
    <property type="entry name" value="RBM26/27"/>
</dbReference>
<dbReference type="PROSITE" id="PS50102">
    <property type="entry name" value="RRM"/>
    <property type="match status" value="1"/>
</dbReference>
<feature type="zinc finger region" description="C3H1-type" evidence="7">
    <location>
        <begin position="220"/>
        <end position="248"/>
    </location>
</feature>
<evidence type="ECO:0000256" key="8">
    <source>
        <dbReference type="SAM" id="MobiDB-lite"/>
    </source>
</evidence>
<dbReference type="STRING" id="686832.A0A0C3CWB9"/>
<evidence type="ECO:0000313" key="12">
    <source>
        <dbReference type="Proteomes" id="UP000053424"/>
    </source>
</evidence>
<feature type="region of interest" description="Disordered" evidence="8">
    <location>
        <begin position="815"/>
        <end position="878"/>
    </location>
</feature>
<dbReference type="HOGENOM" id="CLU_017928_0_0_1"/>
<feature type="region of interest" description="Disordered" evidence="8">
    <location>
        <begin position="534"/>
        <end position="574"/>
    </location>
</feature>
<comment type="function">
    <text evidence="5">May be involved in the turnover of nuclear polyadenylated (pA+) RNA.</text>
</comment>
<dbReference type="SUPFAM" id="SSF90229">
    <property type="entry name" value="CCCH zinc finger"/>
    <property type="match status" value="1"/>
</dbReference>
<dbReference type="GO" id="GO:0003723">
    <property type="term" value="F:RNA binding"/>
    <property type="evidence" value="ECO:0007669"/>
    <property type="project" value="UniProtKB-UniRule"/>
</dbReference>
<dbReference type="SUPFAM" id="SSF54928">
    <property type="entry name" value="RNA-binding domain, RBD"/>
    <property type="match status" value="1"/>
</dbReference>
<sequence length="878" mass="94025">MVFDSASAVHLKPWLVRTLEPICDAEPGALADYILALLKHNVPESEMRQELAVQLDEFLEKAECSSFVDTLFTVIRTKSYMPYSATPSSPSSFASKPLDNGIPIPLDALIPSSSSDRIRKRSDADDERDGRPPAKGPRLNNDTQFSRYGNGGGDGHMGSQSSGGWNRPHGDRFRDGGGMAMGMGGYAGQLAAMGMNGMNALVGMGGMMNGRRPQGYQPPDQKRGICRDYHNSGYCSSGAMCKYSHGEDAVVPGQLFPGMPFLPMFPGNGNGMPFMQGAAYDPHESRMDMRPMGGRQHQRAPLLPRVQQEDGSRVMHPINASGELPVIQDLTPIVPAENPPAEPIPSSDVDMQQPAAPIPSTNTPQMTGGYNPMPSATNGDMYPSTNTPMDTDNAPRTHMPGSRPPTLGRGQFRGGRNVGRGRGMFSGEVHNFRPEKRNDKTLVVEKIPEDKLSLEGVNSWFKRFGTVTNVAIDAVNAKALVSFSNHEDAHAAWKSEDAVFGNRFVKVFWHRPMEGHGQVGARMLAASAPLVANMSSTPSAPPAPATTTTPSAPTTSTTAPSIPRKASTTPNASAALSALAAKQQQLEQTIAEQKSLMASLDTASAEEKKNIMARLRKLGEEMTKLAPSTAAAAAGSSSTSNTVAAKKPTEKLTEHEKKERERLDKELEMHGGQEQPAESTEDLKAKLEKLKAEAMSLGLDSALPSPSGGAYRGYRGRGRGGPRGGFFRGAVMRGGPPRASMKLDNRPKKLLVKGVGEEHLQTLKDWYETTGQLESVEPAESNAYIVSFKSRSAAEMGLAKGTNVPIVGSVQISWSTGKESASTTTPTQTTKPLASEPTNGPSTEVPQTPDVQHSHLQEEEIVASGWGGDDDEDGMGLL</sequence>
<dbReference type="EMBL" id="KN831769">
    <property type="protein sequence ID" value="KIM48449.1"/>
    <property type="molecule type" value="Genomic_DNA"/>
</dbReference>
<reference evidence="12" key="2">
    <citation type="submission" date="2015-01" db="EMBL/GenBank/DDBJ databases">
        <title>Evolutionary Origins and Diversification of the Mycorrhizal Mutualists.</title>
        <authorList>
            <consortium name="DOE Joint Genome Institute"/>
            <consortium name="Mycorrhizal Genomics Consortium"/>
            <person name="Kohler A."/>
            <person name="Kuo A."/>
            <person name="Nagy L.G."/>
            <person name="Floudas D."/>
            <person name="Copeland A."/>
            <person name="Barry K.W."/>
            <person name="Cichocki N."/>
            <person name="Veneault-Fourrey C."/>
            <person name="LaButti K."/>
            <person name="Lindquist E.A."/>
            <person name="Lipzen A."/>
            <person name="Lundell T."/>
            <person name="Morin E."/>
            <person name="Murat C."/>
            <person name="Riley R."/>
            <person name="Ohm R."/>
            <person name="Sun H."/>
            <person name="Tunlid A."/>
            <person name="Henrissat B."/>
            <person name="Grigoriev I.V."/>
            <person name="Hibbett D.S."/>
            <person name="Martin F."/>
        </authorList>
    </citation>
    <scope>NUCLEOTIDE SEQUENCE [LARGE SCALE GENOMIC DNA]</scope>
    <source>
        <strain evidence="12">h7</strain>
    </source>
</reference>
<evidence type="ECO:0000256" key="4">
    <source>
        <dbReference type="ARBA" id="ARBA00022884"/>
    </source>
</evidence>
<dbReference type="Gene3D" id="3.30.70.330">
    <property type="match status" value="1"/>
</dbReference>
<dbReference type="Gene3D" id="1.20.1390.10">
    <property type="entry name" value="PWI domain"/>
    <property type="match status" value="1"/>
</dbReference>
<evidence type="ECO:0000256" key="7">
    <source>
        <dbReference type="PROSITE-ProRule" id="PRU00723"/>
    </source>
</evidence>
<reference evidence="11 12" key="1">
    <citation type="submission" date="2014-04" db="EMBL/GenBank/DDBJ databases">
        <authorList>
            <consortium name="DOE Joint Genome Institute"/>
            <person name="Kuo A."/>
            <person name="Gay G."/>
            <person name="Dore J."/>
            <person name="Kohler A."/>
            <person name="Nagy L.G."/>
            <person name="Floudas D."/>
            <person name="Copeland A."/>
            <person name="Barry K.W."/>
            <person name="Cichocki N."/>
            <person name="Veneault-Fourrey C."/>
            <person name="LaButti K."/>
            <person name="Lindquist E.A."/>
            <person name="Lipzen A."/>
            <person name="Lundell T."/>
            <person name="Morin E."/>
            <person name="Murat C."/>
            <person name="Sun H."/>
            <person name="Tunlid A."/>
            <person name="Henrissat B."/>
            <person name="Grigoriev I.V."/>
            <person name="Hibbett D.S."/>
            <person name="Martin F."/>
            <person name="Nordberg H.P."/>
            <person name="Cantor M.N."/>
            <person name="Hua S.X."/>
        </authorList>
    </citation>
    <scope>NUCLEOTIDE SEQUENCE [LARGE SCALE GENOMIC DNA]</scope>
    <source>
        <strain evidence="12">h7</strain>
    </source>
</reference>
<dbReference type="InterPro" id="IPR000571">
    <property type="entry name" value="Znf_CCCH"/>
</dbReference>
<feature type="compositionally biased region" description="Polar residues" evidence="8">
    <location>
        <begin position="836"/>
        <end position="851"/>
    </location>
</feature>
<evidence type="ECO:0000313" key="11">
    <source>
        <dbReference type="EMBL" id="KIM48449.1"/>
    </source>
</evidence>
<evidence type="ECO:0000256" key="6">
    <source>
        <dbReference type="PROSITE-ProRule" id="PRU00176"/>
    </source>
</evidence>
<dbReference type="GO" id="GO:0005634">
    <property type="term" value="C:nucleus"/>
    <property type="evidence" value="ECO:0007669"/>
    <property type="project" value="TreeGrafter"/>
</dbReference>
<name>A0A0C3CWB9_HEBCY</name>
<dbReference type="InterPro" id="IPR012677">
    <property type="entry name" value="Nucleotide-bd_a/b_plait_sf"/>
</dbReference>
<evidence type="ECO:0000256" key="2">
    <source>
        <dbReference type="ARBA" id="ARBA00022771"/>
    </source>
</evidence>